<accession>A0A5J6DBD6</accession>
<protein>
    <submittedName>
        <fullName evidence="1">Uncharacterized protein</fullName>
    </submittedName>
</protein>
<evidence type="ECO:0000313" key="1">
    <source>
        <dbReference type="EMBL" id="QEQ94953.1"/>
    </source>
</evidence>
<reference evidence="1 2" key="1">
    <citation type="submission" date="2019-07" db="EMBL/GenBank/DDBJ databases">
        <title>Complete genome sequence of bacteriophages infecting Erwinia pyrifoliae.</title>
        <authorList>
            <person name="Kim S.G."/>
            <person name="Park S.C."/>
        </authorList>
    </citation>
    <scope>NUCLEOTIDE SEQUENCE [LARGE SCALE GENOMIC DNA]</scope>
</reference>
<organism evidence="1 2">
    <name type="scientific">Erwinia phage pEp_SNUABM_01</name>
    <dbReference type="NCBI Taxonomy" id="2601643"/>
    <lineage>
        <taxon>Viruses</taxon>
        <taxon>Duplodnaviria</taxon>
        <taxon>Heunggongvirae</taxon>
        <taxon>Uroviricota</taxon>
        <taxon>Caudoviricetes</taxon>
        <taxon>Vequintavirinae</taxon>
        <taxon>Henunavirus</taxon>
        <taxon>Henunavirus SNUABM01</taxon>
    </lineage>
</organism>
<proteinExistence type="predicted"/>
<sequence>MNVRLLADENSVFKGAYARLLELIREAEERFDEKLYVDTMTGSGKTWLNVNVFLHGDRNVINWVIIKMVTWQNRNVASWQSKLYVYPAEERSEKYNYG</sequence>
<keyword evidence="2" id="KW-1185">Reference proteome</keyword>
<dbReference type="Proteomes" id="UP000326545">
    <property type="component" value="Segment"/>
</dbReference>
<name>A0A5J6DBD6_9CAUD</name>
<gene>
    <name evidence="1" type="ORF">pEpSNUABM01_127</name>
</gene>
<evidence type="ECO:0000313" key="2">
    <source>
        <dbReference type="Proteomes" id="UP000326545"/>
    </source>
</evidence>
<dbReference type="EMBL" id="MN184887">
    <property type="protein sequence ID" value="QEQ94953.1"/>
    <property type="molecule type" value="Genomic_DNA"/>
</dbReference>